<comment type="subcellular location">
    <subcellularLocation>
        <location evidence="1">Membrane</location>
        <topology evidence="1">Multi-pass membrane protein</topology>
    </subcellularLocation>
</comment>
<sequence>MKPIDEASRVFVNNMVESAIRIGLIFILVWGTYHIVQPFILPVLWGAVIAVALNPVVNLLTTRIKSNRTVAATIVTVASIVILIVPFALISTSIYDGLMYLTNMVTSGELKAWTPNVAIKEWPLVGERIFDGLTYLTLHIKELVVQFLPQIKMVLTKMLSTFGSGLGSLIMFLLSLVIAGVFMAASQPISNVVTQVFERSAGDHGKHWANMLANIIRSVLVGVIGVAFIQSAIISAALFTFHIPAAGLISLLVLVLCIAQLPAILPLLPLFGYMYMTADTTSFIIFTIWGLLAGLADNILKPILMGRGSVVPMPIVVIGSLGGMMFAGIIGLFLGAVILSLWWGVFMVWLEAEQAEKIK</sequence>
<keyword evidence="4 6" id="KW-1133">Transmembrane helix</keyword>
<reference evidence="10" key="2">
    <citation type="journal article" date="2019" name="Int. J. Syst. Evol. Microbiol.">
        <title>The Global Catalogue of Microorganisms (GCM) 10K type strain sequencing project: providing services to taxonomists for standard genome sequencing and annotation.</title>
        <authorList>
            <consortium name="The Broad Institute Genomics Platform"/>
            <consortium name="The Broad Institute Genome Sequencing Center for Infectious Disease"/>
            <person name="Wu L."/>
            <person name="Ma J."/>
        </authorList>
    </citation>
    <scope>NUCLEOTIDE SEQUENCE [LARGE SCALE GENOMIC DNA]</scope>
    <source>
        <strain evidence="10">NBRC 111146</strain>
    </source>
</reference>
<dbReference type="Proteomes" id="UP001157156">
    <property type="component" value="Unassembled WGS sequence"/>
</dbReference>
<comment type="similarity">
    <text evidence="2">Belongs to the autoinducer-2 exporter (AI-2E) (TC 2.A.86) family.</text>
</comment>
<feature type="transmembrane region" description="Helical" evidence="6">
    <location>
        <begin position="219"/>
        <end position="243"/>
    </location>
</feature>
<evidence type="ECO:0000313" key="9">
    <source>
        <dbReference type="Proteomes" id="UP000319828"/>
    </source>
</evidence>
<feature type="transmembrane region" description="Helical" evidence="6">
    <location>
        <begin position="72"/>
        <end position="95"/>
    </location>
</feature>
<feature type="transmembrane region" description="Helical" evidence="6">
    <location>
        <begin position="249"/>
        <end position="271"/>
    </location>
</feature>
<evidence type="ECO:0000256" key="1">
    <source>
        <dbReference type="ARBA" id="ARBA00004141"/>
    </source>
</evidence>
<feature type="transmembrane region" description="Helical" evidence="6">
    <location>
        <begin position="162"/>
        <end position="185"/>
    </location>
</feature>
<dbReference type="AlphaFoldDB" id="A0A557NY69"/>
<dbReference type="EMBL" id="VMKJ01000043">
    <property type="protein sequence ID" value="TVO33363.1"/>
    <property type="molecule type" value="Genomic_DNA"/>
</dbReference>
<name>A0A557NY69_9VIBR</name>
<protein>
    <submittedName>
        <fullName evidence="8">AI-2E family transporter</fullName>
    </submittedName>
</protein>
<dbReference type="Pfam" id="PF01594">
    <property type="entry name" value="AI-2E_transport"/>
    <property type="match status" value="1"/>
</dbReference>
<evidence type="ECO:0000256" key="4">
    <source>
        <dbReference type="ARBA" id="ARBA00022989"/>
    </source>
</evidence>
<reference evidence="7" key="1">
    <citation type="journal article" date="2014" name="Int. J. Syst. Evol. Microbiol.">
        <title>Complete genome of a new Firmicutes species belonging to the dominant human colonic microbiota ('Ruminococcus bicirculans') reveals two chromosomes and a selective capacity to utilize plant glucans.</title>
        <authorList>
            <consortium name="NISC Comparative Sequencing Program"/>
            <person name="Wegmann U."/>
            <person name="Louis P."/>
            <person name="Goesmann A."/>
            <person name="Henrissat B."/>
            <person name="Duncan S.H."/>
            <person name="Flint H.J."/>
        </authorList>
    </citation>
    <scope>NUCLEOTIDE SEQUENCE</scope>
    <source>
        <strain evidence="7">NBRC 111146</strain>
    </source>
</reference>
<accession>A0A557NY69</accession>
<evidence type="ECO:0000313" key="8">
    <source>
        <dbReference type="EMBL" id="TVO33363.1"/>
    </source>
</evidence>
<comment type="caution">
    <text evidence="8">The sequence shown here is derived from an EMBL/GenBank/DDBJ whole genome shotgun (WGS) entry which is preliminary data.</text>
</comment>
<evidence type="ECO:0000313" key="7">
    <source>
        <dbReference type="EMBL" id="GLT15357.1"/>
    </source>
</evidence>
<evidence type="ECO:0000256" key="3">
    <source>
        <dbReference type="ARBA" id="ARBA00022692"/>
    </source>
</evidence>
<dbReference type="GO" id="GO:0016020">
    <property type="term" value="C:membrane"/>
    <property type="evidence" value="ECO:0007669"/>
    <property type="project" value="UniProtKB-SubCell"/>
</dbReference>
<feature type="transmembrane region" description="Helical" evidence="6">
    <location>
        <begin position="283"/>
        <end position="304"/>
    </location>
</feature>
<dbReference type="InterPro" id="IPR002549">
    <property type="entry name" value="AI-2E-like"/>
</dbReference>
<evidence type="ECO:0000313" key="10">
    <source>
        <dbReference type="Proteomes" id="UP001157156"/>
    </source>
</evidence>
<evidence type="ECO:0000256" key="6">
    <source>
        <dbReference type="SAM" id="Phobius"/>
    </source>
</evidence>
<dbReference type="OrthoDB" id="106838at2"/>
<reference evidence="8 9" key="3">
    <citation type="submission" date="2019-07" db="EMBL/GenBank/DDBJ databases">
        <title>The draft genome sequence of Vibrio algivorus M1486.</title>
        <authorList>
            <person name="Meng X."/>
        </authorList>
    </citation>
    <scope>NUCLEOTIDE SEQUENCE [LARGE SCALE GENOMIC DNA]</scope>
    <source>
        <strain evidence="8 9">M1486</strain>
    </source>
</reference>
<evidence type="ECO:0000256" key="2">
    <source>
        <dbReference type="ARBA" id="ARBA00009773"/>
    </source>
</evidence>
<proteinExistence type="inferred from homology"/>
<keyword evidence="10" id="KW-1185">Reference proteome</keyword>
<keyword evidence="5 6" id="KW-0472">Membrane</keyword>
<feature type="transmembrane region" description="Helical" evidence="6">
    <location>
        <begin position="324"/>
        <end position="350"/>
    </location>
</feature>
<feature type="transmembrane region" description="Helical" evidence="6">
    <location>
        <begin position="39"/>
        <end position="60"/>
    </location>
</feature>
<keyword evidence="3 6" id="KW-0812">Transmembrane</keyword>
<feature type="transmembrane region" description="Helical" evidence="6">
    <location>
        <begin position="12"/>
        <end position="33"/>
    </location>
</feature>
<dbReference type="EMBL" id="BSPV01000008">
    <property type="protein sequence ID" value="GLT15357.1"/>
    <property type="molecule type" value="Genomic_DNA"/>
</dbReference>
<evidence type="ECO:0000256" key="5">
    <source>
        <dbReference type="ARBA" id="ARBA00023136"/>
    </source>
</evidence>
<organism evidence="8 9">
    <name type="scientific">Vibrio algivorus</name>
    <dbReference type="NCBI Taxonomy" id="1667024"/>
    <lineage>
        <taxon>Bacteria</taxon>
        <taxon>Pseudomonadati</taxon>
        <taxon>Pseudomonadota</taxon>
        <taxon>Gammaproteobacteria</taxon>
        <taxon>Vibrionales</taxon>
        <taxon>Vibrionaceae</taxon>
        <taxon>Vibrio</taxon>
    </lineage>
</organism>
<dbReference type="RefSeq" id="WP_089123711.1">
    <property type="nucleotide sequence ID" value="NZ_BSPV01000008.1"/>
</dbReference>
<gene>
    <name evidence="8" type="ORF">FOF44_15565</name>
    <name evidence="7" type="ORF">GCM10007931_23320</name>
</gene>
<reference evidence="7" key="4">
    <citation type="submission" date="2023-01" db="EMBL/GenBank/DDBJ databases">
        <title>Draft genome sequence of Vibrio algivorus strain NBRC 111146.</title>
        <authorList>
            <person name="Sun Q."/>
            <person name="Mori K."/>
        </authorList>
    </citation>
    <scope>NUCLEOTIDE SEQUENCE</scope>
    <source>
        <strain evidence="7">NBRC 111146</strain>
    </source>
</reference>
<dbReference type="Proteomes" id="UP000319828">
    <property type="component" value="Unassembled WGS sequence"/>
</dbReference>